<dbReference type="Gene3D" id="3.40.50.620">
    <property type="entry name" value="HUPs"/>
    <property type="match status" value="1"/>
</dbReference>
<dbReference type="Pfam" id="PF00579">
    <property type="entry name" value="tRNA-synt_1b"/>
    <property type="match status" value="1"/>
</dbReference>
<keyword evidence="8 10" id="KW-0030">Aminoacyl-tRNA synthetase</keyword>
<dbReference type="InterPro" id="IPR014729">
    <property type="entry name" value="Rossmann-like_a/b/a_fold"/>
</dbReference>
<dbReference type="GO" id="GO:0006436">
    <property type="term" value="P:tryptophanyl-tRNA aminoacylation"/>
    <property type="evidence" value="ECO:0007669"/>
    <property type="project" value="InterPro"/>
</dbReference>
<evidence type="ECO:0000313" key="11">
    <source>
        <dbReference type="EMBL" id="CAL1540045.1"/>
    </source>
</evidence>
<evidence type="ECO:0000256" key="4">
    <source>
        <dbReference type="ARBA" id="ARBA00022598"/>
    </source>
</evidence>
<keyword evidence="7 10" id="KW-0648">Protein biosynthesis</keyword>
<proteinExistence type="inferred from homology"/>
<evidence type="ECO:0000256" key="7">
    <source>
        <dbReference type="ARBA" id="ARBA00022917"/>
    </source>
</evidence>
<reference evidence="11 12" key="1">
    <citation type="submission" date="2024-04" db="EMBL/GenBank/DDBJ databases">
        <authorList>
            <consortium name="Genoscope - CEA"/>
            <person name="William W."/>
        </authorList>
    </citation>
    <scope>NUCLEOTIDE SEQUENCE [LARGE SCALE GENOMIC DNA]</scope>
</reference>
<evidence type="ECO:0000256" key="1">
    <source>
        <dbReference type="ARBA" id="ARBA00005594"/>
    </source>
</evidence>
<dbReference type="Proteomes" id="UP001497497">
    <property type="component" value="Unassembled WGS sequence"/>
</dbReference>
<dbReference type="FunFam" id="1.10.240.10:FF:000003">
    <property type="entry name" value="Tryptophan--tRNA ligase, cytoplasmic"/>
    <property type="match status" value="1"/>
</dbReference>
<evidence type="ECO:0000256" key="2">
    <source>
        <dbReference type="ARBA" id="ARBA00013161"/>
    </source>
</evidence>
<gene>
    <name evidence="11" type="ORF">GSLYS_00013778001</name>
</gene>
<accession>A0AAV2I1Z5</accession>
<evidence type="ECO:0000256" key="6">
    <source>
        <dbReference type="ARBA" id="ARBA00022840"/>
    </source>
</evidence>
<dbReference type="InterPro" id="IPR002305">
    <property type="entry name" value="aa-tRNA-synth_Ic"/>
</dbReference>
<keyword evidence="5 10" id="KW-0547">Nucleotide-binding</keyword>
<evidence type="ECO:0000313" key="12">
    <source>
        <dbReference type="Proteomes" id="UP001497497"/>
    </source>
</evidence>
<keyword evidence="4 10" id="KW-0436">Ligase</keyword>
<evidence type="ECO:0000256" key="9">
    <source>
        <dbReference type="ARBA" id="ARBA00030268"/>
    </source>
</evidence>
<dbReference type="SUPFAM" id="SSF52374">
    <property type="entry name" value="Nucleotidylyl transferase"/>
    <property type="match status" value="1"/>
</dbReference>
<name>A0AAV2I1Z5_LYMST</name>
<keyword evidence="6 10" id="KW-0067">ATP-binding</keyword>
<organism evidence="11 12">
    <name type="scientific">Lymnaea stagnalis</name>
    <name type="common">Great pond snail</name>
    <name type="synonym">Helix stagnalis</name>
    <dbReference type="NCBI Taxonomy" id="6523"/>
    <lineage>
        <taxon>Eukaryota</taxon>
        <taxon>Metazoa</taxon>
        <taxon>Spiralia</taxon>
        <taxon>Lophotrochozoa</taxon>
        <taxon>Mollusca</taxon>
        <taxon>Gastropoda</taxon>
        <taxon>Heterobranchia</taxon>
        <taxon>Euthyneura</taxon>
        <taxon>Panpulmonata</taxon>
        <taxon>Hygrophila</taxon>
        <taxon>Lymnaeoidea</taxon>
        <taxon>Lymnaeidae</taxon>
        <taxon>Lymnaea</taxon>
    </lineage>
</organism>
<dbReference type="InterPro" id="IPR002306">
    <property type="entry name" value="Trp-tRNA-ligase"/>
</dbReference>
<dbReference type="EC" id="6.1.1.2" evidence="2"/>
<dbReference type="EMBL" id="CAXITT010000368">
    <property type="protein sequence ID" value="CAL1540045.1"/>
    <property type="molecule type" value="Genomic_DNA"/>
</dbReference>
<comment type="caution">
    <text evidence="11">The sequence shown here is derived from an EMBL/GenBank/DDBJ whole genome shotgun (WGS) entry which is preliminary data.</text>
</comment>
<dbReference type="Gene3D" id="1.10.240.10">
    <property type="entry name" value="Tyrosyl-Transfer RNA Synthetase"/>
    <property type="match status" value="1"/>
</dbReference>
<dbReference type="PANTHER" id="PTHR10055:SF1">
    <property type="entry name" value="TRYPTOPHAN--TRNA LIGASE, CYTOPLASMIC"/>
    <property type="match status" value="1"/>
</dbReference>
<dbReference type="PRINTS" id="PR01039">
    <property type="entry name" value="TRNASYNTHTRP"/>
</dbReference>
<evidence type="ECO:0000256" key="5">
    <source>
        <dbReference type="ARBA" id="ARBA00022741"/>
    </source>
</evidence>
<dbReference type="PANTHER" id="PTHR10055">
    <property type="entry name" value="TRYPTOPHANYL-TRNA SYNTHETASE"/>
    <property type="match status" value="1"/>
</dbReference>
<evidence type="ECO:0000256" key="3">
    <source>
        <dbReference type="ARBA" id="ARBA00013782"/>
    </source>
</evidence>
<dbReference type="AlphaFoldDB" id="A0AAV2I1Z5"/>
<dbReference type="GO" id="GO:0004830">
    <property type="term" value="F:tryptophan-tRNA ligase activity"/>
    <property type="evidence" value="ECO:0007669"/>
    <property type="project" value="UniProtKB-EC"/>
</dbReference>
<sequence length="194" mass="21991">MIGFPAVQAAPSFSSAFPHIFNKRDDLPCLIPCAIDQDPYFKLARDVAPKLKLIMPALIHSVVFPTLQGGQSKIPASDPNSYIHLSDEAEIIMEKINKHAFSAGRETQEEHKAKGGNCDTDVSYQYLTFFLEDDEKLEQIKEAYTTGKLLTSDLKKELITVLQKIVGDIQNRRKTVTDEQTHQFMTPRKLKYDY</sequence>
<comment type="similarity">
    <text evidence="1 10">Belongs to the class-I aminoacyl-tRNA synthetase family.</text>
</comment>
<protein>
    <recommendedName>
        <fullName evidence="3">Tryptophan--tRNA ligase, cytoplasmic</fullName>
        <ecNumber evidence="2">6.1.1.2</ecNumber>
    </recommendedName>
    <alternativeName>
        <fullName evidence="9">Tryptophanyl-tRNA synthetase</fullName>
    </alternativeName>
</protein>
<evidence type="ECO:0000256" key="10">
    <source>
        <dbReference type="RuleBase" id="RU363036"/>
    </source>
</evidence>
<dbReference type="GO" id="GO:0005737">
    <property type="term" value="C:cytoplasm"/>
    <property type="evidence" value="ECO:0007669"/>
    <property type="project" value="TreeGrafter"/>
</dbReference>
<dbReference type="GO" id="GO:0005524">
    <property type="term" value="F:ATP binding"/>
    <property type="evidence" value="ECO:0007669"/>
    <property type="project" value="UniProtKB-KW"/>
</dbReference>
<keyword evidence="12" id="KW-1185">Reference proteome</keyword>
<evidence type="ECO:0000256" key="8">
    <source>
        <dbReference type="ARBA" id="ARBA00023146"/>
    </source>
</evidence>